<proteinExistence type="predicted"/>
<dbReference type="InterPro" id="IPR003439">
    <property type="entry name" value="ABC_transporter-like_ATP-bd"/>
</dbReference>
<evidence type="ECO:0000313" key="2">
    <source>
        <dbReference type="EMBL" id="GAA4080464.1"/>
    </source>
</evidence>
<evidence type="ECO:0000313" key="3">
    <source>
        <dbReference type="Proteomes" id="UP001501734"/>
    </source>
</evidence>
<reference evidence="3" key="1">
    <citation type="journal article" date="2019" name="Int. J. Syst. Evol. Microbiol.">
        <title>The Global Catalogue of Microorganisms (GCM) 10K type strain sequencing project: providing services to taxonomists for standard genome sequencing and annotation.</title>
        <authorList>
            <consortium name="The Broad Institute Genomics Platform"/>
            <consortium name="The Broad Institute Genome Sequencing Center for Infectious Disease"/>
            <person name="Wu L."/>
            <person name="Ma J."/>
        </authorList>
    </citation>
    <scope>NUCLEOTIDE SEQUENCE [LARGE SCALE GENOMIC DNA]</scope>
    <source>
        <strain evidence="3">JCM 17250</strain>
    </source>
</reference>
<accession>A0ABP7W5L3</accession>
<sequence>MQDYNIQDLDFEKLRERIAYVSQESFFFSDTIEANLSLGLNIDTTLEDIIDAAKIAKAHEFINNLPLRYNTLLEENGSNLSGGQRQRLSITRAILKQPDILILDEATSHLDSITEKAISETIDDYCQGITTLIIAHRLSTIMKCDKICVIEQGEIIEMGTHDELMDKEGRYYQLWENQTPIQPEKQLVMN</sequence>
<organism evidence="2 3">
    <name type="scientific">Amphibacillus indicireducens</name>
    <dbReference type="NCBI Taxonomy" id="1076330"/>
    <lineage>
        <taxon>Bacteria</taxon>
        <taxon>Bacillati</taxon>
        <taxon>Bacillota</taxon>
        <taxon>Bacilli</taxon>
        <taxon>Bacillales</taxon>
        <taxon>Bacillaceae</taxon>
        <taxon>Amphibacillus</taxon>
    </lineage>
</organism>
<evidence type="ECO:0000259" key="1">
    <source>
        <dbReference type="PROSITE" id="PS50893"/>
    </source>
</evidence>
<protein>
    <recommendedName>
        <fullName evidence="1">ABC transporter domain-containing protein</fullName>
    </recommendedName>
</protein>
<dbReference type="PANTHER" id="PTHR24221">
    <property type="entry name" value="ATP-BINDING CASSETTE SUB-FAMILY B"/>
    <property type="match status" value="1"/>
</dbReference>
<dbReference type="PANTHER" id="PTHR24221:SF654">
    <property type="entry name" value="ATP-BINDING CASSETTE SUB-FAMILY B MEMBER 6"/>
    <property type="match status" value="1"/>
</dbReference>
<dbReference type="Proteomes" id="UP001501734">
    <property type="component" value="Unassembled WGS sequence"/>
</dbReference>
<gene>
    <name evidence="2" type="ORF">GCM10022410_25410</name>
</gene>
<dbReference type="SUPFAM" id="SSF52540">
    <property type="entry name" value="P-loop containing nucleoside triphosphate hydrolases"/>
    <property type="match status" value="1"/>
</dbReference>
<dbReference type="InterPro" id="IPR039421">
    <property type="entry name" value="Type_1_exporter"/>
</dbReference>
<dbReference type="PROSITE" id="PS50893">
    <property type="entry name" value="ABC_TRANSPORTER_2"/>
    <property type="match status" value="1"/>
</dbReference>
<keyword evidence="3" id="KW-1185">Reference proteome</keyword>
<dbReference type="EMBL" id="BAABDL010000151">
    <property type="protein sequence ID" value="GAA4080464.1"/>
    <property type="molecule type" value="Genomic_DNA"/>
</dbReference>
<name>A0ABP7W5L3_9BACI</name>
<dbReference type="InterPro" id="IPR027417">
    <property type="entry name" value="P-loop_NTPase"/>
</dbReference>
<comment type="caution">
    <text evidence="2">The sequence shown here is derived from an EMBL/GenBank/DDBJ whole genome shotgun (WGS) entry which is preliminary data.</text>
</comment>
<feature type="domain" description="ABC transporter" evidence="1">
    <location>
        <begin position="4"/>
        <end position="177"/>
    </location>
</feature>
<dbReference type="Pfam" id="PF00005">
    <property type="entry name" value="ABC_tran"/>
    <property type="match status" value="1"/>
</dbReference>
<dbReference type="Gene3D" id="3.40.50.300">
    <property type="entry name" value="P-loop containing nucleotide triphosphate hydrolases"/>
    <property type="match status" value="1"/>
</dbReference>